<dbReference type="EMBL" id="LWDX02047016">
    <property type="protein sequence ID" value="OEL21832.1"/>
    <property type="molecule type" value="Genomic_DNA"/>
</dbReference>
<feature type="chain" id="PRO_5009187872" evidence="1">
    <location>
        <begin position="18"/>
        <end position="88"/>
    </location>
</feature>
<accession>A0A1E5V9K0</accession>
<organism evidence="2 3">
    <name type="scientific">Dichanthelium oligosanthes</name>
    <dbReference type="NCBI Taxonomy" id="888268"/>
    <lineage>
        <taxon>Eukaryota</taxon>
        <taxon>Viridiplantae</taxon>
        <taxon>Streptophyta</taxon>
        <taxon>Embryophyta</taxon>
        <taxon>Tracheophyta</taxon>
        <taxon>Spermatophyta</taxon>
        <taxon>Magnoliopsida</taxon>
        <taxon>Liliopsida</taxon>
        <taxon>Poales</taxon>
        <taxon>Poaceae</taxon>
        <taxon>PACMAD clade</taxon>
        <taxon>Panicoideae</taxon>
        <taxon>Panicodae</taxon>
        <taxon>Paniceae</taxon>
        <taxon>Dichantheliinae</taxon>
        <taxon>Dichanthelium</taxon>
    </lineage>
</organism>
<proteinExistence type="predicted"/>
<dbReference type="AlphaFoldDB" id="A0A1E5V9K0"/>
<evidence type="ECO:0000313" key="2">
    <source>
        <dbReference type="EMBL" id="OEL21832.1"/>
    </source>
</evidence>
<sequence length="88" mass="9683">MAAAAVLATVLLAKTCAHVMKHYFINATYCEPMLRQDKRSAVAKHPRDRALAMDLLQRGAADADAKVDHVLRSSAGVPRRNDTDLILR</sequence>
<gene>
    <name evidence="2" type="ORF">BAE44_0017148</name>
</gene>
<name>A0A1E5V9K0_9POAL</name>
<dbReference type="Proteomes" id="UP000095767">
    <property type="component" value="Unassembled WGS sequence"/>
</dbReference>
<keyword evidence="3" id="KW-1185">Reference proteome</keyword>
<comment type="caution">
    <text evidence="2">The sequence shown here is derived from an EMBL/GenBank/DDBJ whole genome shotgun (WGS) entry which is preliminary data.</text>
</comment>
<evidence type="ECO:0000313" key="3">
    <source>
        <dbReference type="Proteomes" id="UP000095767"/>
    </source>
</evidence>
<reference evidence="2 3" key="1">
    <citation type="submission" date="2016-09" db="EMBL/GenBank/DDBJ databases">
        <title>The draft genome of Dichanthelium oligosanthes: A C3 panicoid grass species.</title>
        <authorList>
            <person name="Studer A.J."/>
            <person name="Schnable J.C."/>
            <person name="Brutnell T.P."/>
        </authorList>
    </citation>
    <scope>NUCLEOTIDE SEQUENCE [LARGE SCALE GENOMIC DNA]</scope>
    <source>
        <strain evidence="3">cv. Kellogg 1175</strain>
        <tissue evidence="2">Leaf</tissue>
    </source>
</reference>
<evidence type="ECO:0000256" key="1">
    <source>
        <dbReference type="SAM" id="SignalP"/>
    </source>
</evidence>
<protein>
    <submittedName>
        <fullName evidence="2">Uncharacterized protein</fullName>
    </submittedName>
</protein>
<keyword evidence="1" id="KW-0732">Signal</keyword>
<feature type="signal peptide" evidence="1">
    <location>
        <begin position="1"/>
        <end position="17"/>
    </location>
</feature>